<name>A0A0S7WHS1_UNCT6</name>
<evidence type="ECO:0000313" key="1">
    <source>
        <dbReference type="EMBL" id="KPJ49702.1"/>
    </source>
</evidence>
<accession>A0A0S7WHS1</accession>
<protein>
    <submittedName>
        <fullName evidence="1">Uncharacterized protein</fullName>
    </submittedName>
</protein>
<feature type="non-terminal residue" evidence="1">
    <location>
        <position position="1"/>
    </location>
</feature>
<comment type="caution">
    <text evidence="1">The sequence shown here is derived from an EMBL/GenBank/DDBJ whole genome shotgun (WGS) entry which is preliminary data.</text>
</comment>
<reference evidence="1 2" key="1">
    <citation type="journal article" date="2015" name="Microbiome">
        <title>Genomic resolution of linkages in carbon, nitrogen, and sulfur cycling among widespread estuary sediment bacteria.</title>
        <authorList>
            <person name="Baker B.J."/>
            <person name="Lazar C.S."/>
            <person name="Teske A.P."/>
            <person name="Dick G.J."/>
        </authorList>
    </citation>
    <scope>NUCLEOTIDE SEQUENCE [LARGE SCALE GENOMIC DNA]</scope>
    <source>
        <strain evidence="1">DG_26</strain>
    </source>
</reference>
<dbReference type="AlphaFoldDB" id="A0A0S7WHS1"/>
<gene>
    <name evidence="1" type="ORF">AMJ40_04940</name>
</gene>
<evidence type="ECO:0000313" key="2">
    <source>
        <dbReference type="Proteomes" id="UP000051124"/>
    </source>
</evidence>
<dbReference type="EMBL" id="LIZT01000046">
    <property type="protein sequence ID" value="KPJ49702.1"/>
    <property type="molecule type" value="Genomic_DNA"/>
</dbReference>
<sequence length="61" mass="6698">DGRLSVADGVYLVSHIYRDGAAPPVPFPGCGIDLTEDELRSDSHPCMTRVYQPKPKARSVR</sequence>
<organism evidence="1 2">
    <name type="scientific">candidate division TA06 bacterium DG_26</name>
    <dbReference type="NCBI Taxonomy" id="1703771"/>
    <lineage>
        <taxon>Bacteria</taxon>
        <taxon>Bacteria division TA06</taxon>
    </lineage>
</organism>
<proteinExistence type="predicted"/>
<dbReference type="Proteomes" id="UP000051124">
    <property type="component" value="Unassembled WGS sequence"/>
</dbReference>